<evidence type="ECO:0000256" key="4">
    <source>
        <dbReference type="ARBA" id="ARBA00023211"/>
    </source>
</evidence>
<reference evidence="9" key="2">
    <citation type="submission" date="2021-04" db="EMBL/GenBank/DDBJ databases">
        <authorList>
            <person name="Gilroy R."/>
        </authorList>
    </citation>
    <scope>NUCLEOTIDE SEQUENCE</scope>
    <source>
        <strain evidence="9">Gambia11-129</strain>
    </source>
</reference>
<comment type="catalytic activity">
    <reaction evidence="5 6">
        <text>adenine + H2O + H(+) = hypoxanthine + NH4(+)</text>
        <dbReference type="Rhea" id="RHEA:23688"/>
        <dbReference type="ChEBI" id="CHEBI:15377"/>
        <dbReference type="ChEBI" id="CHEBI:15378"/>
        <dbReference type="ChEBI" id="CHEBI:16708"/>
        <dbReference type="ChEBI" id="CHEBI:17368"/>
        <dbReference type="ChEBI" id="CHEBI:28938"/>
        <dbReference type="EC" id="3.5.4.2"/>
    </reaction>
</comment>
<comment type="similarity">
    <text evidence="1 6">Belongs to the metallo-dependent hydrolases superfamily. Adenine deaminase family.</text>
</comment>
<comment type="caution">
    <text evidence="9">The sequence shown here is derived from an EMBL/GenBank/DDBJ whole genome shotgun (WGS) entry which is preliminary data.</text>
</comment>
<dbReference type="InterPro" id="IPR032466">
    <property type="entry name" value="Metal_Hydrolase"/>
</dbReference>
<dbReference type="Gene3D" id="2.30.40.10">
    <property type="entry name" value="Urease, subunit C, domain 1"/>
    <property type="match status" value="1"/>
</dbReference>
<feature type="domain" description="Amidohydrolase-related" evidence="7">
    <location>
        <begin position="67"/>
        <end position="351"/>
    </location>
</feature>
<keyword evidence="4 6" id="KW-0464">Manganese</keyword>
<dbReference type="AlphaFoldDB" id="A0A9D1TMH3"/>
<evidence type="ECO:0000256" key="6">
    <source>
        <dbReference type="HAMAP-Rule" id="MF_01518"/>
    </source>
</evidence>
<dbReference type="SUPFAM" id="SSF51556">
    <property type="entry name" value="Metallo-dependent hydrolases"/>
    <property type="match status" value="1"/>
</dbReference>
<keyword evidence="3 6" id="KW-0378">Hydrolase</keyword>
<dbReference type="InterPro" id="IPR006679">
    <property type="entry name" value="Adenine_deam"/>
</dbReference>
<dbReference type="Pfam" id="PF01979">
    <property type="entry name" value="Amidohydro_1"/>
    <property type="match status" value="1"/>
</dbReference>
<accession>A0A9D1TMH3</accession>
<evidence type="ECO:0000313" key="9">
    <source>
        <dbReference type="EMBL" id="HIV98502.1"/>
    </source>
</evidence>
<evidence type="ECO:0000256" key="1">
    <source>
        <dbReference type="ARBA" id="ARBA00006773"/>
    </source>
</evidence>
<dbReference type="Proteomes" id="UP000823936">
    <property type="component" value="Unassembled WGS sequence"/>
</dbReference>
<proteinExistence type="inferred from homology"/>
<dbReference type="CDD" id="cd01295">
    <property type="entry name" value="AdeC"/>
    <property type="match status" value="1"/>
</dbReference>
<gene>
    <name evidence="6 9" type="primary">ade</name>
    <name evidence="9" type="ORF">IAB12_01830</name>
</gene>
<dbReference type="EC" id="3.5.4.2" evidence="2 6"/>
<dbReference type="PANTHER" id="PTHR11113:SF2">
    <property type="entry name" value="ADENINE DEAMINASE"/>
    <property type="match status" value="1"/>
</dbReference>
<dbReference type="InterPro" id="IPR006680">
    <property type="entry name" value="Amidohydro-rel"/>
</dbReference>
<dbReference type="EMBL" id="DXHU01000006">
    <property type="protein sequence ID" value="HIV98502.1"/>
    <property type="molecule type" value="Genomic_DNA"/>
</dbReference>
<sequence>MEKELAEVLLDAANGRDECDLVIKNARIADVYNQEFFTGNVYIKNGYIVGFDDDLKAKEEKDAEGRYLIPGFIDAHCHIESSHLSPSEYSDAVVPTGCTTVIADPHEICNVTGLDGLEYMLKASEDIPLSVYFMVPSCVPATAFEHSGAVLLASDLKKYIDGKRILGLGEMMNYPGVLAKDEEVLKKLSLCWENGKNIDGHCPSLRGKELSAYVLTGINTDHEAETAEELREKTRKGMYVMLRQGTACQNVKELVKGVDEKNISRILFCTDDRQPQSITREGGVNYGVSLAIKEGLAPALAIRAASLNAALCYGLSDRGSIAPGKRADFFLTSEVKDGIKAEDVYISGTLVASGNRIIKKAKHTKPENVAGKMDVKDFSKEKLRLTLKGDCVRIIDIVAGGVVTKCGKAKVKRDEDGTWIHDPKADILKISVIERHHATGLVSNALIRGYGLKHGAVATSIAHDSHNIIAVGDNDEDMELAVKKLIATGGGITMFCDRKELATHVLEIAGLMTDATLSEVTACLDMMHEKAEKELGVSKDIDPFMTLCFMALPVIPALKLTDSGLFDVNAFSFVPLEAD</sequence>
<comment type="cofactor">
    <cofactor evidence="6">
        <name>Mn(2+)</name>
        <dbReference type="ChEBI" id="CHEBI:29035"/>
    </cofactor>
</comment>
<dbReference type="PANTHER" id="PTHR11113">
    <property type="entry name" value="N-ACETYLGLUCOSAMINE-6-PHOSPHATE DEACETYLASE"/>
    <property type="match status" value="1"/>
</dbReference>
<dbReference type="InterPro" id="IPR026912">
    <property type="entry name" value="Adenine_deam_C"/>
</dbReference>
<evidence type="ECO:0000256" key="2">
    <source>
        <dbReference type="ARBA" id="ARBA00012782"/>
    </source>
</evidence>
<evidence type="ECO:0000256" key="5">
    <source>
        <dbReference type="ARBA" id="ARBA00047720"/>
    </source>
</evidence>
<evidence type="ECO:0000256" key="3">
    <source>
        <dbReference type="ARBA" id="ARBA00022801"/>
    </source>
</evidence>
<reference evidence="9" key="1">
    <citation type="journal article" date="2021" name="PeerJ">
        <title>Extensive microbial diversity within the chicken gut microbiome revealed by metagenomics and culture.</title>
        <authorList>
            <person name="Gilroy R."/>
            <person name="Ravi A."/>
            <person name="Getino M."/>
            <person name="Pursley I."/>
            <person name="Horton D.L."/>
            <person name="Alikhan N.F."/>
            <person name="Baker D."/>
            <person name="Gharbi K."/>
            <person name="Hall N."/>
            <person name="Watson M."/>
            <person name="Adriaenssens E.M."/>
            <person name="Foster-Nyarko E."/>
            <person name="Jarju S."/>
            <person name="Secka A."/>
            <person name="Antonio M."/>
            <person name="Oren A."/>
            <person name="Chaudhuri R.R."/>
            <person name="La Ragione R."/>
            <person name="Hildebrand F."/>
            <person name="Pallen M.J."/>
        </authorList>
    </citation>
    <scope>NUCLEOTIDE SEQUENCE</scope>
    <source>
        <strain evidence="9">Gambia11-129</strain>
    </source>
</reference>
<evidence type="ECO:0000259" key="8">
    <source>
        <dbReference type="Pfam" id="PF13382"/>
    </source>
</evidence>
<dbReference type="Gene3D" id="3.20.20.140">
    <property type="entry name" value="Metal-dependent hydrolases"/>
    <property type="match status" value="1"/>
</dbReference>
<dbReference type="SUPFAM" id="SSF51338">
    <property type="entry name" value="Composite domain of metallo-dependent hydrolases"/>
    <property type="match status" value="1"/>
</dbReference>
<feature type="domain" description="Adenine deaminase C-terminal" evidence="8">
    <location>
        <begin position="402"/>
        <end position="571"/>
    </location>
</feature>
<dbReference type="InterPro" id="IPR011059">
    <property type="entry name" value="Metal-dep_hydrolase_composite"/>
</dbReference>
<dbReference type="GO" id="GO:0000034">
    <property type="term" value="F:adenine deaminase activity"/>
    <property type="evidence" value="ECO:0007669"/>
    <property type="project" value="UniProtKB-UniRule"/>
</dbReference>
<evidence type="ECO:0000259" key="7">
    <source>
        <dbReference type="Pfam" id="PF01979"/>
    </source>
</evidence>
<dbReference type="GO" id="GO:0006146">
    <property type="term" value="P:adenine catabolic process"/>
    <property type="evidence" value="ECO:0007669"/>
    <property type="project" value="InterPro"/>
</dbReference>
<dbReference type="Pfam" id="PF13382">
    <property type="entry name" value="Adenine_deam_C"/>
    <property type="match status" value="1"/>
</dbReference>
<name>A0A9D1TMH3_9SPIO</name>
<dbReference type="HAMAP" id="MF_01518">
    <property type="entry name" value="Adenine_deamin"/>
    <property type="match status" value="1"/>
</dbReference>
<protein>
    <recommendedName>
        <fullName evidence="2 6">Adenine deaminase</fullName>
        <shortName evidence="6">Adenase</shortName>
        <shortName evidence="6">Adenine aminase</shortName>
        <ecNumber evidence="2 6">3.5.4.2</ecNumber>
    </recommendedName>
</protein>
<evidence type="ECO:0000313" key="10">
    <source>
        <dbReference type="Proteomes" id="UP000823936"/>
    </source>
</evidence>
<dbReference type="NCBIfam" id="TIGR01178">
    <property type="entry name" value="ade"/>
    <property type="match status" value="1"/>
</dbReference>
<organism evidence="9 10">
    <name type="scientific">Candidatus Ornithospirochaeta avicola</name>
    <dbReference type="NCBI Taxonomy" id="2840896"/>
    <lineage>
        <taxon>Bacteria</taxon>
        <taxon>Pseudomonadati</taxon>
        <taxon>Spirochaetota</taxon>
        <taxon>Spirochaetia</taxon>
        <taxon>Spirochaetales</taxon>
        <taxon>Spirochaetaceae</taxon>
        <taxon>Spirochaetaceae incertae sedis</taxon>
        <taxon>Candidatus Ornithospirochaeta</taxon>
    </lineage>
</organism>